<reference evidence="1 2" key="1">
    <citation type="submission" date="2024-01" db="EMBL/GenBank/DDBJ databases">
        <title>The genomes of 5 underutilized Papilionoideae crops provide insights into root nodulation and disease resistanc.</title>
        <authorList>
            <person name="Yuan L."/>
        </authorList>
    </citation>
    <scope>NUCLEOTIDE SEQUENCE [LARGE SCALE GENOMIC DNA]</scope>
    <source>
        <strain evidence="1">ZHUSHIDOU_FW_LH</strain>
        <tissue evidence="1">Leaf</tissue>
    </source>
</reference>
<gene>
    <name evidence="1" type="ORF">RIF29_34184</name>
</gene>
<accession>A0AAN9E963</accession>
<dbReference type="AlphaFoldDB" id="A0AAN9E963"/>
<name>A0AAN9E963_CROPI</name>
<proteinExistence type="predicted"/>
<dbReference type="EMBL" id="JAYWIO010000007">
    <property type="protein sequence ID" value="KAK7251201.1"/>
    <property type="molecule type" value="Genomic_DNA"/>
</dbReference>
<protein>
    <submittedName>
        <fullName evidence="1">Uncharacterized protein</fullName>
    </submittedName>
</protein>
<dbReference type="Proteomes" id="UP001372338">
    <property type="component" value="Unassembled WGS sequence"/>
</dbReference>
<evidence type="ECO:0000313" key="2">
    <source>
        <dbReference type="Proteomes" id="UP001372338"/>
    </source>
</evidence>
<keyword evidence="2" id="KW-1185">Reference proteome</keyword>
<sequence>MVEPTSQRFINYRFPVQQGPRRPQSVHPSSAKFLHSLWTKTSSFNTSHQFNTSSSHAVIAAPFNFRPLADPVSDLIYHDLSI</sequence>
<organism evidence="1 2">
    <name type="scientific">Crotalaria pallida</name>
    <name type="common">Smooth rattlebox</name>
    <name type="synonym">Crotalaria striata</name>
    <dbReference type="NCBI Taxonomy" id="3830"/>
    <lineage>
        <taxon>Eukaryota</taxon>
        <taxon>Viridiplantae</taxon>
        <taxon>Streptophyta</taxon>
        <taxon>Embryophyta</taxon>
        <taxon>Tracheophyta</taxon>
        <taxon>Spermatophyta</taxon>
        <taxon>Magnoliopsida</taxon>
        <taxon>eudicotyledons</taxon>
        <taxon>Gunneridae</taxon>
        <taxon>Pentapetalae</taxon>
        <taxon>rosids</taxon>
        <taxon>fabids</taxon>
        <taxon>Fabales</taxon>
        <taxon>Fabaceae</taxon>
        <taxon>Papilionoideae</taxon>
        <taxon>50 kb inversion clade</taxon>
        <taxon>genistoids sensu lato</taxon>
        <taxon>core genistoids</taxon>
        <taxon>Crotalarieae</taxon>
        <taxon>Crotalaria</taxon>
    </lineage>
</organism>
<evidence type="ECO:0000313" key="1">
    <source>
        <dbReference type="EMBL" id="KAK7251201.1"/>
    </source>
</evidence>
<comment type="caution">
    <text evidence="1">The sequence shown here is derived from an EMBL/GenBank/DDBJ whole genome shotgun (WGS) entry which is preliminary data.</text>
</comment>